<name>A0A1D1V4V3_RAMVA</name>
<accession>A0A1D1V4V3</accession>
<evidence type="ECO:0000313" key="2">
    <source>
        <dbReference type="Proteomes" id="UP000186922"/>
    </source>
</evidence>
<feature type="non-terminal residue" evidence="1">
    <location>
        <position position="108"/>
    </location>
</feature>
<dbReference type="AlphaFoldDB" id="A0A1D1V4V3"/>
<organism evidence="1 2">
    <name type="scientific">Ramazzottius varieornatus</name>
    <name type="common">Water bear</name>
    <name type="synonym">Tardigrade</name>
    <dbReference type="NCBI Taxonomy" id="947166"/>
    <lineage>
        <taxon>Eukaryota</taxon>
        <taxon>Metazoa</taxon>
        <taxon>Ecdysozoa</taxon>
        <taxon>Tardigrada</taxon>
        <taxon>Eutardigrada</taxon>
        <taxon>Parachela</taxon>
        <taxon>Hypsibioidea</taxon>
        <taxon>Ramazzottiidae</taxon>
        <taxon>Ramazzottius</taxon>
    </lineage>
</organism>
<proteinExistence type="predicted"/>
<sequence>LGYTGPDVTQITPNARTAREHPEVVRDYVAKEVAAKHTVGPLNHPPFSNVICSPKGVRPKKLGGVRLIMDLPRPFRKSVNDYISKTDYTLNFCSVDDAIDICLKLAKG</sequence>
<dbReference type="OrthoDB" id="6104769at2759"/>
<gene>
    <name evidence="1" type="primary">RvY_06432-1</name>
    <name evidence="1" type="synonym">RvY_06432.1</name>
    <name evidence="1" type="ORF">RvY_06432</name>
</gene>
<reference evidence="1 2" key="1">
    <citation type="journal article" date="2016" name="Nat. Commun.">
        <title>Extremotolerant tardigrade genome and improved radiotolerance of human cultured cells by tardigrade-unique protein.</title>
        <authorList>
            <person name="Hashimoto T."/>
            <person name="Horikawa D.D."/>
            <person name="Saito Y."/>
            <person name="Kuwahara H."/>
            <person name="Kozuka-Hata H."/>
            <person name="Shin-I T."/>
            <person name="Minakuchi Y."/>
            <person name="Ohishi K."/>
            <person name="Motoyama A."/>
            <person name="Aizu T."/>
            <person name="Enomoto A."/>
            <person name="Kondo K."/>
            <person name="Tanaka S."/>
            <person name="Hara Y."/>
            <person name="Koshikawa S."/>
            <person name="Sagara H."/>
            <person name="Miura T."/>
            <person name="Yokobori S."/>
            <person name="Miyagawa K."/>
            <person name="Suzuki Y."/>
            <person name="Kubo T."/>
            <person name="Oyama M."/>
            <person name="Kohara Y."/>
            <person name="Fujiyama A."/>
            <person name="Arakawa K."/>
            <person name="Katayama T."/>
            <person name="Toyoda A."/>
            <person name="Kunieda T."/>
        </authorList>
    </citation>
    <scope>NUCLEOTIDE SEQUENCE [LARGE SCALE GENOMIC DNA]</scope>
    <source>
        <strain evidence="1 2">YOKOZUNA-1</strain>
    </source>
</reference>
<protein>
    <submittedName>
        <fullName evidence="1">Uncharacterized protein</fullName>
    </submittedName>
</protein>
<dbReference type="Proteomes" id="UP000186922">
    <property type="component" value="Unassembled WGS sequence"/>
</dbReference>
<dbReference type="EMBL" id="BDGG01000002">
    <property type="protein sequence ID" value="GAU94707.1"/>
    <property type="molecule type" value="Genomic_DNA"/>
</dbReference>
<feature type="non-terminal residue" evidence="1">
    <location>
        <position position="1"/>
    </location>
</feature>
<evidence type="ECO:0000313" key="1">
    <source>
        <dbReference type="EMBL" id="GAU94707.1"/>
    </source>
</evidence>
<comment type="caution">
    <text evidence="1">The sequence shown here is derived from an EMBL/GenBank/DDBJ whole genome shotgun (WGS) entry which is preliminary data.</text>
</comment>
<keyword evidence="2" id="KW-1185">Reference proteome</keyword>